<evidence type="ECO:0000313" key="1">
    <source>
        <dbReference type="EMBL" id="CZB18640.1"/>
    </source>
</evidence>
<organism evidence="1 2">
    <name type="scientific">Candidatus Synechococcus spongiarum</name>
    <dbReference type="NCBI Taxonomy" id="431041"/>
    <lineage>
        <taxon>Bacteria</taxon>
        <taxon>Bacillati</taxon>
        <taxon>Cyanobacteriota</taxon>
        <taxon>Cyanophyceae</taxon>
        <taxon>Synechococcales</taxon>
        <taxon>Synechococcaceae</taxon>
        <taxon>Synechococcus</taxon>
    </lineage>
</organism>
<accession>A0A170TAU0</accession>
<reference evidence="2" key="1">
    <citation type="submission" date="2016-02" db="EMBL/GenBank/DDBJ databases">
        <authorList>
            <person name="liu f."/>
        </authorList>
    </citation>
    <scope>NUCLEOTIDE SEQUENCE [LARGE SCALE GENOMIC DNA]</scope>
</reference>
<dbReference type="AlphaFoldDB" id="A0A170TAU0"/>
<keyword evidence="2" id="KW-1185">Reference proteome</keyword>
<dbReference type="EMBL" id="FITM01000092">
    <property type="protein sequence ID" value="CZB18640.1"/>
    <property type="molecule type" value="Genomic_DNA"/>
</dbReference>
<dbReference type="Proteomes" id="UP000182631">
    <property type="component" value="Unassembled WGS sequence"/>
</dbReference>
<evidence type="ECO:0000313" key="2">
    <source>
        <dbReference type="Proteomes" id="UP000182631"/>
    </source>
</evidence>
<gene>
    <name evidence="1" type="ORF">FLM9_850</name>
</gene>
<dbReference type="RefSeq" id="WP_143324590.1">
    <property type="nucleotide sequence ID" value="NZ_FITM01000092.1"/>
</dbReference>
<proteinExistence type="predicted"/>
<name>A0A170TAU0_9SYNE</name>
<sequence>MKNDYRRFGSAKKILSHLSHRLLKMKDSSLTTGCFSALNTTMLSVGAAFALSLGAPAALAGLDTSRSLPLDDTLVKTAKGPTCLSWEDSFKEMAIEFEDWSDLDAATCDGFAGLVAEEEILETAVVW</sequence>
<protein>
    <submittedName>
        <fullName evidence="1">Uncharacterized protein</fullName>
    </submittedName>
</protein>